<protein>
    <submittedName>
        <fullName evidence="2">Uncharacterized protein</fullName>
    </submittedName>
</protein>
<reference evidence="2" key="1">
    <citation type="submission" date="2014-09" db="EMBL/GenBank/DDBJ databases">
        <authorList>
            <person name="Magalhaes I.L.F."/>
            <person name="Oliveira U."/>
            <person name="Santos F.R."/>
            <person name="Vidigal T.H.D.A."/>
            <person name="Brescovit A.D."/>
            <person name="Santos A.J."/>
        </authorList>
    </citation>
    <scope>NUCLEOTIDE SEQUENCE</scope>
    <source>
        <tissue evidence="2">Shoot tissue taken approximately 20 cm above the soil surface</tissue>
    </source>
</reference>
<feature type="compositionally biased region" description="Polar residues" evidence="1">
    <location>
        <begin position="37"/>
        <end position="48"/>
    </location>
</feature>
<dbReference type="AlphaFoldDB" id="A0A0A9DHX8"/>
<organism evidence="2">
    <name type="scientific">Arundo donax</name>
    <name type="common">Giant reed</name>
    <name type="synonym">Donax arundinaceus</name>
    <dbReference type="NCBI Taxonomy" id="35708"/>
    <lineage>
        <taxon>Eukaryota</taxon>
        <taxon>Viridiplantae</taxon>
        <taxon>Streptophyta</taxon>
        <taxon>Embryophyta</taxon>
        <taxon>Tracheophyta</taxon>
        <taxon>Spermatophyta</taxon>
        <taxon>Magnoliopsida</taxon>
        <taxon>Liliopsida</taxon>
        <taxon>Poales</taxon>
        <taxon>Poaceae</taxon>
        <taxon>PACMAD clade</taxon>
        <taxon>Arundinoideae</taxon>
        <taxon>Arundineae</taxon>
        <taxon>Arundo</taxon>
    </lineage>
</organism>
<proteinExistence type="predicted"/>
<sequence>MSSSSATRTRTKSRSTSRRPDGPGSAPPGAWPSRPSCRTTRSAQATRSVPCTASALYMEILFLSVVIQ</sequence>
<evidence type="ECO:0000256" key="1">
    <source>
        <dbReference type="SAM" id="MobiDB-lite"/>
    </source>
</evidence>
<dbReference type="EMBL" id="GBRH01209746">
    <property type="protein sequence ID" value="JAD88149.1"/>
    <property type="molecule type" value="Transcribed_RNA"/>
</dbReference>
<evidence type="ECO:0000313" key="2">
    <source>
        <dbReference type="EMBL" id="JAD88149.1"/>
    </source>
</evidence>
<feature type="region of interest" description="Disordered" evidence="1">
    <location>
        <begin position="1"/>
        <end position="48"/>
    </location>
</feature>
<accession>A0A0A9DHX8</accession>
<name>A0A0A9DHX8_ARUDO</name>
<reference evidence="2" key="2">
    <citation type="journal article" date="2015" name="Data Brief">
        <title>Shoot transcriptome of the giant reed, Arundo donax.</title>
        <authorList>
            <person name="Barrero R.A."/>
            <person name="Guerrero F.D."/>
            <person name="Moolhuijzen P."/>
            <person name="Goolsby J.A."/>
            <person name="Tidwell J."/>
            <person name="Bellgard S.E."/>
            <person name="Bellgard M.I."/>
        </authorList>
    </citation>
    <scope>NUCLEOTIDE SEQUENCE</scope>
    <source>
        <tissue evidence="2">Shoot tissue taken approximately 20 cm above the soil surface</tissue>
    </source>
</reference>